<sequence>MSYFEMNKPNAAIEKKISGWFSRTVLLSFVFFFTGCAVSLAPKYEQKIVDDLSASATDVYQLLSAASAGTSKSDFDKRQENYDKVIGKLEALQLQINARPIPKNKTVDKIIDKVNGSLQKKGTTLISVKDTAPSAIAVKNIIANLTKMKEVDKAQGVTQGEVKAFKGFIDIFFDQALTYERYLNS</sequence>
<evidence type="ECO:0000313" key="2">
    <source>
        <dbReference type="EMBL" id="OQP40479.1"/>
    </source>
</evidence>
<keyword evidence="1" id="KW-0472">Membrane</keyword>
<name>A0ABX3NNR8_9BACT</name>
<keyword evidence="1" id="KW-1133">Transmembrane helix</keyword>
<protein>
    <recommendedName>
        <fullName evidence="4">Lipoprotein</fullName>
    </recommendedName>
</protein>
<reference evidence="2 3" key="1">
    <citation type="submission" date="2016-04" db="EMBL/GenBank/DDBJ databases">
        <authorList>
            <person name="Chen L."/>
            <person name="Zhuang W."/>
            <person name="Wang G."/>
        </authorList>
    </citation>
    <scope>NUCLEOTIDE SEQUENCE [LARGE SCALE GENOMIC DNA]</scope>
    <source>
        <strain evidence="3">GR20</strain>
    </source>
</reference>
<accession>A0ABX3NNR8</accession>
<proteinExistence type="predicted"/>
<dbReference type="RefSeq" id="WP_014217614.1">
    <property type="nucleotide sequence ID" value="NZ_LWBO01000077.1"/>
</dbReference>
<evidence type="ECO:0008006" key="4">
    <source>
        <dbReference type="Google" id="ProtNLM"/>
    </source>
</evidence>
<feature type="transmembrane region" description="Helical" evidence="1">
    <location>
        <begin position="20"/>
        <end position="41"/>
    </location>
</feature>
<dbReference type="Proteomes" id="UP000192277">
    <property type="component" value="Unassembled WGS sequence"/>
</dbReference>
<comment type="caution">
    <text evidence="2">The sequence shown here is derived from an EMBL/GenBank/DDBJ whole genome shotgun (WGS) entry which is preliminary data.</text>
</comment>
<evidence type="ECO:0000256" key="1">
    <source>
        <dbReference type="SAM" id="Phobius"/>
    </source>
</evidence>
<gene>
    <name evidence="2" type="ORF">A4D02_16340</name>
</gene>
<dbReference type="EMBL" id="LWBO01000077">
    <property type="protein sequence ID" value="OQP40479.1"/>
    <property type="molecule type" value="Genomic_DNA"/>
</dbReference>
<evidence type="ECO:0000313" key="3">
    <source>
        <dbReference type="Proteomes" id="UP000192277"/>
    </source>
</evidence>
<organism evidence="2 3">
    <name type="scientific">Niastella koreensis</name>
    <dbReference type="NCBI Taxonomy" id="354356"/>
    <lineage>
        <taxon>Bacteria</taxon>
        <taxon>Pseudomonadati</taxon>
        <taxon>Bacteroidota</taxon>
        <taxon>Chitinophagia</taxon>
        <taxon>Chitinophagales</taxon>
        <taxon>Chitinophagaceae</taxon>
        <taxon>Niastella</taxon>
    </lineage>
</organism>
<keyword evidence="1" id="KW-0812">Transmembrane</keyword>
<keyword evidence="3" id="KW-1185">Reference proteome</keyword>